<dbReference type="EMBL" id="SDOV01000007">
    <property type="protein sequence ID" value="KAH7638738.1"/>
    <property type="molecule type" value="Genomic_DNA"/>
</dbReference>
<name>A0A9D4SEH9_DERFA</name>
<accession>A0A9D4SEH9</accession>
<protein>
    <recommendedName>
        <fullName evidence="2">Pre-C2HC domain-containing protein</fullName>
    </recommendedName>
</protein>
<sequence>MSRAPMMHLLYHSTSQRPAIESVPSSTDPVQPSSTNPIITINFEIIAADISIIPFITQIEINVKANHFGNKLSSRNHQFSFRTRKVAIDFTSPESQQKFEDKVAATPELVHETPRILYPMMIIKGAPARIEKEQLPNMIKTFNHLICEFINKNNLKTEQEIEPVYARQNRKPGLRNFAIRVNPKLRDIIVDKMHNKIIIDYQTTHIEDMTPVMQCYKCYGYNHKISECQVPDQMCLHCGDFHSFNQCTRKSSPAVCLNCIRSNITNATSHNSVNRECPVHIRLLSRVINKIQY</sequence>
<reference evidence="1" key="1">
    <citation type="submission" date="2020-06" db="EMBL/GenBank/DDBJ databases">
        <authorList>
            <person name="Ji K."/>
            <person name="Li J."/>
        </authorList>
    </citation>
    <scope>NUCLEOTIDE SEQUENCE</scope>
    <source>
        <strain evidence="1">JKM2019</strain>
        <tissue evidence="1">Whole body</tissue>
    </source>
</reference>
<proteinExistence type="predicted"/>
<comment type="caution">
    <text evidence="1">The sequence shown here is derived from an EMBL/GenBank/DDBJ whole genome shotgun (WGS) entry which is preliminary data.</text>
</comment>
<dbReference type="AlphaFoldDB" id="A0A9D4SEH9"/>
<evidence type="ECO:0008006" key="2">
    <source>
        <dbReference type="Google" id="ProtNLM"/>
    </source>
</evidence>
<organism evidence="1">
    <name type="scientific">Dermatophagoides farinae</name>
    <name type="common">American house dust mite</name>
    <dbReference type="NCBI Taxonomy" id="6954"/>
    <lineage>
        <taxon>Eukaryota</taxon>
        <taxon>Metazoa</taxon>
        <taxon>Ecdysozoa</taxon>
        <taxon>Arthropoda</taxon>
        <taxon>Chelicerata</taxon>
        <taxon>Arachnida</taxon>
        <taxon>Acari</taxon>
        <taxon>Acariformes</taxon>
        <taxon>Sarcoptiformes</taxon>
        <taxon>Astigmata</taxon>
        <taxon>Psoroptidia</taxon>
        <taxon>Analgoidea</taxon>
        <taxon>Pyroglyphidae</taxon>
        <taxon>Dermatophagoidinae</taxon>
        <taxon>Dermatophagoides</taxon>
    </lineage>
</organism>
<evidence type="ECO:0000313" key="1">
    <source>
        <dbReference type="EMBL" id="KAH7638738.1"/>
    </source>
</evidence>
<dbReference type="Proteomes" id="UP000828236">
    <property type="component" value="Unassembled WGS sequence"/>
</dbReference>
<gene>
    <name evidence="1" type="ORF">HUG17_2771</name>
</gene>
<reference evidence="1" key="2">
    <citation type="journal article" date="2021" name="World Allergy Organ. J.">
        <title>Chromosome-level assembly of Dermatophagoides farinae genome and transcriptome reveals two novel allergens Der f 37 and Der f 39.</title>
        <authorList>
            <person name="Chen J."/>
            <person name="Cai Z."/>
            <person name="Fan D."/>
            <person name="Hu J."/>
            <person name="Hou Y."/>
            <person name="He Y."/>
            <person name="Zhang Z."/>
            <person name="Zhao Z."/>
            <person name="Gao P."/>
            <person name="Hu W."/>
            <person name="Sun J."/>
            <person name="Li J."/>
            <person name="Ji K."/>
        </authorList>
    </citation>
    <scope>NUCLEOTIDE SEQUENCE</scope>
    <source>
        <strain evidence="1">JKM2019</strain>
    </source>
</reference>